<dbReference type="OrthoDB" id="5125733at2759"/>
<name>A0A4V4HGX9_DENBC</name>
<evidence type="ECO:0000259" key="1">
    <source>
        <dbReference type="Pfam" id="PF06985"/>
    </source>
</evidence>
<dbReference type="Gene3D" id="2.60.270.20">
    <property type="entry name" value="Cytolysin/lectin"/>
    <property type="match status" value="1"/>
</dbReference>
<dbReference type="SUPFAM" id="SSF63724">
    <property type="entry name" value="Cytolysin/lectin"/>
    <property type="match status" value="1"/>
</dbReference>
<evidence type="ECO:0000313" key="2">
    <source>
        <dbReference type="EMBL" id="THV00576.1"/>
    </source>
</evidence>
<dbReference type="EMBL" id="ML179102">
    <property type="protein sequence ID" value="THV00576.1"/>
    <property type="molecule type" value="Genomic_DNA"/>
</dbReference>
<reference evidence="2 3" key="1">
    <citation type="journal article" date="2019" name="Nat. Ecol. Evol.">
        <title>Megaphylogeny resolves global patterns of mushroom evolution.</title>
        <authorList>
            <person name="Varga T."/>
            <person name="Krizsan K."/>
            <person name="Foldi C."/>
            <person name="Dima B."/>
            <person name="Sanchez-Garcia M."/>
            <person name="Sanchez-Ramirez S."/>
            <person name="Szollosi G.J."/>
            <person name="Szarkandi J.G."/>
            <person name="Papp V."/>
            <person name="Albert L."/>
            <person name="Andreopoulos W."/>
            <person name="Angelini C."/>
            <person name="Antonin V."/>
            <person name="Barry K.W."/>
            <person name="Bougher N.L."/>
            <person name="Buchanan P."/>
            <person name="Buyck B."/>
            <person name="Bense V."/>
            <person name="Catcheside P."/>
            <person name="Chovatia M."/>
            <person name="Cooper J."/>
            <person name="Damon W."/>
            <person name="Desjardin D."/>
            <person name="Finy P."/>
            <person name="Geml J."/>
            <person name="Haridas S."/>
            <person name="Hughes K."/>
            <person name="Justo A."/>
            <person name="Karasinski D."/>
            <person name="Kautmanova I."/>
            <person name="Kiss B."/>
            <person name="Kocsube S."/>
            <person name="Kotiranta H."/>
            <person name="LaButti K.M."/>
            <person name="Lechner B.E."/>
            <person name="Liimatainen K."/>
            <person name="Lipzen A."/>
            <person name="Lukacs Z."/>
            <person name="Mihaltcheva S."/>
            <person name="Morgado L.N."/>
            <person name="Niskanen T."/>
            <person name="Noordeloos M.E."/>
            <person name="Ohm R.A."/>
            <person name="Ortiz-Santana B."/>
            <person name="Ovrebo C."/>
            <person name="Racz N."/>
            <person name="Riley R."/>
            <person name="Savchenko A."/>
            <person name="Shiryaev A."/>
            <person name="Soop K."/>
            <person name="Spirin V."/>
            <person name="Szebenyi C."/>
            <person name="Tomsovsky M."/>
            <person name="Tulloss R.E."/>
            <person name="Uehling J."/>
            <person name="Grigoriev I.V."/>
            <person name="Vagvolgyi C."/>
            <person name="Papp T."/>
            <person name="Martin F.M."/>
            <person name="Miettinen O."/>
            <person name="Hibbett D.S."/>
            <person name="Nagy L.G."/>
        </authorList>
    </citation>
    <scope>NUCLEOTIDE SEQUENCE [LARGE SCALE GENOMIC DNA]</scope>
    <source>
        <strain evidence="2 3">CBS 962.96</strain>
    </source>
</reference>
<evidence type="ECO:0000313" key="3">
    <source>
        <dbReference type="Proteomes" id="UP000297245"/>
    </source>
</evidence>
<dbReference type="AlphaFoldDB" id="A0A4V4HGX9"/>
<feature type="domain" description="Heterokaryon incompatibility" evidence="1">
    <location>
        <begin position="22"/>
        <end position="114"/>
    </location>
</feature>
<dbReference type="Proteomes" id="UP000297245">
    <property type="component" value="Unassembled WGS sequence"/>
</dbReference>
<gene>
    <name evidence="2" type="ORF">K435DRAFT_718919</name>
</gene>
<proteinExistence type="predicted"/>
<dbReference type="Pfam" id="PF06985">
    <property type="entry name" value="HET"/>
    <property type="match status" value="1"/>
</dbReference>
<dbReference type="PANTHER" id="PTHR10622">
    <property type="entry name" value="HET DOMAIN-CONTAINING PROTEIN"/>
    <property type="match status" value="1"/>
</dbReference>
<dbReference type="InterPro" id="IPR010730">
    <property type="entry name" value="HET"/>
</dbReference>
<accession>A0A4V4HGX9</accession>
<sequence>MRLLNASTLCLSEFPGNDVPPYAILSHTWSKEEITFQDIQDPHSSVTRSRAGFRKLQGCCDLARQHGFEYVWIDTCCINKDSSAELSEAINSMYGYYQDAEVCYAYLSDVSRHHNPRSFNSSFRICRWFTRGWTLQELLAPSTVIFFDADWTEIGTKSSLQDVITAMTGIPPEVLSDDNTRSISIATKMSWAAMRETTREEDRAYCLMGIFGVHMPTLYGEGLSNAFMRLQLEIIKFSHDRSIFAWRAPVDSTEERGLLAKSPFEFRSSGDVGISDDSYGVSSFSMTNNGLHIQLPMEFIHNEGDDLFLAFLDCQTKEGNEHLGIYLRKVGHLNQNQFVRCWPDEIELRVSSRGPKERTNIYVKENSVIRRKKSRPKNYTFTVKPVPGLVGLAIQQQSYVWQSTEQEEGEETGKIPFWGGLDREITLSVSNGSDITLLFLDEVTGEKFTVIVGVHNLHIFSDIATNVGLGMSPLEHELLKQSYTLGDRRHILERGLDRVSKPFGDSGVVSVAIRKRVQPGEYDIDIDVAPGQLSVAKELLPPRCGFLIMTESLSDCSLREVYPPDIFPPLHGDPETLVNVYHHAEGFHASRMLFFETFWDVPKQVAVFLGVQDSGRVWTDIVIESGKSGVRSAEEIWSTYHQSGGAMEKATGIRTVGTFRRWIRTMFKSQCIPTRKGDCTDSRNGHHRQEDNTTFWITLGSH</sequence>
<dbReference type="InterPro" id="IPR015926">
    <property type="entry name" value="Cytolysin/lectin"/>
</dbReference>
<protein>
    <submittedName>
        <fullName evidence="2">HET-domain-containing protein</fullName>
    </submittedName>
</protein>
<keyword evidence="3" id="KW-1185">Reference proteome</keyword>
<dbReference type="PANTHER" id="PTHR10622:SF10">
    <property type="entry name" value="HET DOMAIN-CONTAINING PROTEIN"/>
    <property type="match status" value="1"/>
</dbReference>
<organism evidence="2 3">
    <name type="scientific">Dendrothele bispora (strain CBS 962.96)</name>
    <dbReference type="NCBI Taxonomy" id="1314807"/>
    <lineage>
        <taxon>Eukaryota</taxon>
        <taxon>Fungi</taxon>
        <taxon>Dikarya</taxon>
        <taxon>Basidiomycota</taxon>
        <taxon>Agaricomycotina</taxon>
        <taxon>Agaricomycetes</taxon>
        <taxon>Agaricomycetidae</taxon>
        <taxon>Agaricales</taxon>
        <taxon>Agaricales incertae sedis</taxon>
        <taxon>Dendrothele</taxon>
    </lineage>
</organism>